<sequence length="676" mass="73308">MPTCLASSSGLLRSSAQLHSSSTSRLGQSIHRNVRRCRTTACSVRRASTATAAPGKHEDQRAKVLTALHKTTALLPRVLPSARPSPNGVSLRESLHFWEEVLGKVYDDLTLAPEKREKDRVRVVVYGVDRRSSANELVIAILEDPFVSDEQRAILRSRWSAQSESNRMVKIQYGTSPSLDEDVIIVQSSWLQQFNVPIEITEFKHSVPSPSSDTESAKLLFTADVPIILCDPVSTPLASILPVSSDPPLPLSRENAILAVLSPSPAYPATAAQHSRVSPLSSQENLHVIFVDPSRALHGLQVLADGIASPLSVQRYQDDVSGSNVASITNAVKDILSSVSGTSASAQVTAIHAQTGRALIKDALATAQAVLHKAELEANAALTATSELRGQMEEAKAKAHLEVFGAGGQDGDEIAKAVAQAKRSIKPTMDALQWYKLFWRVDDVREVVTAAVDRAWCRDLERKLVFHAGRLASLQTTFTDSANALARSFPVNSPYHSPVLHNTLARIAATPSYAVTATALTSPLHARQSQLGFPTERLHVSAQRAVVGMSGSILSGLGVAWAGWATELQMFGGMVDVGMSTETALGVGMLGTAVGVRWAVGRWEKAKRRWWKDWDRVGEGLERDLKVSLRRTMDDRVVAVSEAACSALEKQVAERKVKIEELKDEVQSLRTTLDAH</sequence>
<gene>
    <name evidence="3" type="ORF">BD311DRAFT_651351</name>
</gene>
<dbReference type="PANTHER" id="PTHR38644:SF1">
    <property type="entry name" value="EXPRESSED PROTEIN"/>
    <property type="match status" value="1"/>
</dbReference>
<protein>
    <recommendedName>
        <fullName evidence="2">Mmc1 C-terminal domain-containing protein</fullName>
    </recommendedName>
</protein>
<evidence type="ECO:0000259" key="2">
    <source>
        <dbReference type="Pfam" id="PF23868"/>
    </source>
</evidence>
<dbReference type="EMBL" id="ML143390">
    <property type="protein sequence ID" value="TBU33646.1"/>
    <property type="molecule type" value="Genomic_DNA"/>
</dbReference>
<proteinExistence type="predicted"/>
<name>A0A4Q9N4B4_9APHY</name>
<dbReference type="AlphaFoldDB" id="A0A4Q9N4B4"/>
<evidence type="ECO:0000313" key="3">
    <source>
        <dbReference type="EMBL" id="TBU33646.1"/>
    </source>
</evidence>
<evidence type="ECO:0000256" key="1">
    <source>
        <dbReference type="SAM" id="Coils"/>
    </source>
</evidence>
<keyword evidence="1" id="KW-0175">Coiled coil</keyword>
<dbReference type="Pfam" id="PF23868">
    <property type="entry name" value="Mmc1_C"/>
    <property type="match status" value="1"/>
</dbReference>
<reference evidence="3" key="1">
    <citation type="submission" date="2019-01" db="EMBL/GenBank/DDBJ databases">
        <title>Draft genome sequences of three monokaryotic isolates of the white-rot basidiomycete fungus Dichomitus squalens.</title>
        <authorList>
            <consortium name="DOE Joint Genome Institute"/>
            <person name="Lopez S.C."/>
            <person name="Andreopoulos B."/>
            <person name="Pangilinan J."/>
            <person name="Lipzen A."/>
            <person name="Riley R."/>
            <person name="Ahrendt S."/>
            <person name="Ng V."/>
            <person name="Barry K."/>
            <person name="Daum C."/>
            <person name="Grigoriev I.V."/>
            <person name="Hilden K.S."/>
            <person name="Makela M.R."/>
            <person name="de Vries R.P."/>
        </authorList>
    </citation>
    <scope>NUCLEOTIDE SEQUENCE [LARGE SCALE GENOMIC DNA]</scope>
    <source>
        <strain evidence="3">OM18370.1</strain>
    </source>
</reference>
<feature type="domain" description="Mmc1 C-terminal" evidence="2">
    <location>
        <begin position="430"/>
        <end position="613"/>
    </location>
</feature>
<dbReference type="OrthoDB" id="5319015at2759"/>
<dbReference type="PANTHER" id="PTHR38644">
    <property type="entry name" value="EXPRESSED PROTEIN"/>
    <property type="match status" value="1"/>
</dbReference>
<dbReference type="Proteomes" id="UP000292957">
    <property type="component" value="Unassembled WGS sequence"/>
</dbReference>
<organism evidence="3">
    <name type="scientific">Dichomitus squalens</name>
    <dbReference type="NCBI Taxonomy" id="114155"/>
    <lineage>
        <taxon>Eukaryota</taxon>
        <taxon>Fungi</taxon>
        <taxon>Dikarya</taxon>
        <taxon>Basidiomycota</taxon>
        <taxon>Agaricomycotina</taxon>
        <taxon>Agaricomycetes</taxon>
        <taxon>Polyporales</taxon>
        <taxon>Polyporaceae</taxon>
        <taxon>Dichomitus</taxon>
    </lineage>
</organism>
<accession>A0A4Q9N4B4</accession>
<feature type="coiled-coil region" evidence="1">
    <location>
        <begin position="645"/>
        <end position="672"/>
    </location>
</feature>
<dbReference type="InterPro" id="IPR056196">
    <property type="entry name" value="Mmc1_C"/>
</dbReference>